<dbReference type="SUPFAM" id="SSF54506">
    <property type="entry name" value="Diaminopimelate epimerase-like"/>
    <property type="match status" value="2"/>
</dbReference>
<keyword evidence="6 9" id="KW-0457">Lysine biosynthesis</keyword>
<dbReference type="FunFam" id="3.10.310.10:FF:000004">
    <property type="entry name" value="Diaminopimelate epimerase"/>
    <property type="match status" value="1"/>
</dbReference>
<comment type="function">
    <text evidence="9">Catalyzes the stereoinversion of LL-2,6-diaminopimelate (L,L-DAP) to meso-diaminopimelate (meso-DAP), a precursor of L-lysine and an essential component of the bacterial peptidoglycan.</text>
</comment>
<dbReference type="InterPro" id="IPR001653">
    <property type="entry name" value="DAP_epimerase_DapF"/>
</dbReference>
<feature type="active site" description="Proton acceptor" evidence="9">
    <location>
        <position position="226"/>
    </location>
</feature>
<comment type="similarity">
    <text evidence="2 9">Belongs to the diaminopimelate epimerase family.</text>
</comment>
<evidence type="ECO:0000313" key="11">
    <source>
        <dbReference type="EMBL" id="PSL44461.1"/>
    </source>
</evidence>
<dbReference type="GO" id="GO:0009089">
    <property type="term" value="P:lysine biosynthetic process via diaminopimelate"/>
    <property type="evidence" value="ECO:0007669"/>
    <property type="project" value="UniProtKB-UniRule"/>
</dbReference>
<feature type="active site" description="Proton donor" evidence="9">
    <location>
        <position position="73"/>
    </location>
</feature>
<sequence length="285" mass="30767">MQFTKLHGLGNSYIFVDLFSESLENKSLSELAVAVANPDTGIGSDGLILVGPSEAADVRMRIFNADGSEAMNCGNGVRASAKLAYEKKRVLETSFTVETNGGIVTAFVHPDEQGMVHEVTVDMGKPKLNRQEIPLTAGGPADEQHVNKSVQTSPVDEPFTAVGMGNPHAVIFVDDIAQAPVVEDGPKLECASFFPDRVNVEYIEMITPQEMNFKVWERGSGVTQACGTGACAAVVAAVLNKQASFDEEVTVHLPGGDLHIRWNEMDRHVWMRGPAELICTGAYYL</sequence>
<feature type="site" description="Could be important to modulate the pK values of the two catalytic cysteine residues" evidence="9">
    <location>
        <position position="217"/>
    </location>
</feature>
<feature type="binding site" evidence="9">
    <location>
        <position position="11"/>
    </location>
    <ligand>
        <name>substrate</name>
    </ligand>
</feature>
<evidence type="ECO:0000313" key="12">
    <source>
        <dbReference type="Proteomes" id="UP000242310"/>
    </source>
</evidence>
<evidence type="ECO:0000256" key="1">
    <source>
        <dbReference type="ARBA" id="ARBA00005196"/>
    </source>
</evidence>
<dbReference type="HAMAP" id="MF_00197">
    <property type="entry name" value="DAP_epimerase"/>
    <property type="match status" value="1"/>
</dbReference>
<dbReference type="EMBL" id="PYAV01000008">
    <property type="protein sequence ID" value="PSL44461.1"/>
    <property type="molecule type" value="Genomic_DNA"/>
</dbReference>
<dbReference type="UniPathway" id="UPA00034">
    <property type="reaction ID" value="UER00025"/>
</dbReference>
<dbReference type="Proteomes" id="UP000242310">
    <property type="component" value="Unassembled WGS sequence"/>
</dbReference>
<feature type="binding site" evidence="9">
    <location>
        <begin position="227"/>
        <end position="228"/>
    </location>
    <ligand>
        <name>substrate</name>
    </ligand>
</feature>
<evidence type="ECO:0000256" key="3">
    <source>
        <dbReference type="ARBA" id="ARBA00013080"/>
    </source>
</evidence>
<dbReference type="GO" id="GO:0008837">
    <property type="term" value="F:diaminopimelate epimerase activity"/>
    <property type="evidence" value="ECO:0007669"/>
    <property type="project" value="UniProtKB-UniRule"/>
</dbReference>
<feature type="binding site" evidence="9">
    <location>
        <begin position="217"/>
        <end position="218"/>
    </location>
    <ligand>
        <name>substrate</name>
    </ligand>
</feature>
<feature type="binding site" evidence="9">
    <location>
        <begin position="74"/>
        <end position="75"/>
    </location>
    <ligand>
        <name>substrate</name>
    </ligand>
</feature>
<evidence type="ECO:0000256" key="8">
    <source>
        <dbReference type="ARBA" id="ARBA00051712"/>
    </source>
</evidence>
<dbReference type="OrthoDB" id="9805408at2"/>
<dbReference type="EC" id="5.1.1.7" evidence="3 9"/>
<evidence type="ECO:0000256" key="6">
    <source>
        <dbReference type="ARBA" id="ARBA00023154"/>
    </source>
</evidence>
<keyword evidence="4 9" id="KW-0963">Cytoplasm</keyword>
<evidence type="ECO:0000256" key="4">
    <source>
        <dbReference type="ARBA" id="ARBA00022490"/>
    </source>
</evidence>
<keyword evidence="7 9" id="KW-0413">Isomerase</keyword>
<dbReference type="PROSITE" id="PS01326">
    <property type="entry name" value="DAP_EPIMERASE"/>
    <property type="match status" value="1"/>
</dbReference>
<gene>
    <name evidence="9" type="primary">dapF</name>
    <name evidence="11" type="ORF">B0H94_10872</name>
</gene>
<dbReference type="AlphaFoldDB" id="A0A2P8HE69"/>
<comment type="subunit">
    <text evidence="9">Homodimer.</text>
</comment>
<dbReference type="Pfam" id="PF01678">
    <property type="entry name" value="DAP_epimerase"/>
    <property type="match status" value="2"/>
</dbReference>
<feature type="site" description="Could be important to modulate the pK values of the two catalytic cysteine residues" evidence="9">
    <location>
        <position position="168"/>
    </location>
</feature>
<keyword evidence="5 9" id="KW-0028">Amino-acid biosynthesis</keyword>
<evidence type="ECO:0000256" key="7">
    <source>
        <dbReference type="ARBA" id="ARBA00023235"/>
    </source>
</evidence>
<dbReference type="NCBIfam" id="TIGR00652">
    <property type="entry name" value="DapF"/>
    <property type="match status" value="1"/>
</dbReference>
<comment type="catalytic activity">
    <reaction evidence="8 9">
        <text>(2S,6S)-2,6-diaminopimelate = meso-2,6-diaminopimelate</text>
        <dbReference type="Rhea" id="RHEA:15393"/>
        <dbReference type="ChEBI" id="CHEBI:57609"/>
        <dbReference type="ChEBI" id="CHEBI:57791"/>
        <dbReference type="EC" id="5.1.1.7"/>
    </reaction>
</comment>
<dbReference type="PANTHER" id="PTHR31689:SF0">
    <property type="entry name" value="DIAMINOPIMELATE EPIMERASE"/>
    <property type="match status" value="1"/>
</dbReference>
<protein>
    <recommendedName>
        <fullName evidence="3 9">Diaminopimelate epimerase</fullName>
        <shortName evidence="9">DAP epimerase</shortName>
        <ecNumber evidence="3 9">5.1.1.7</ecNumber>
    </recommendedName>
    <alternativeName>
        <fullName evidence="9">PLP-independent amino acid racemase</fullName>
    </alternativeName>
</protein>
<feature type="binding site" evidence="9">
    <location>
        <position position="166"/>
    </location>
    <ligand>
        <name>substrate</name>
    </ligand>
</feature>
<comment type="caution">
    <text evidence="11">The sequence shown here is derived from an EMBL/GenBank/DDBJ whole genome shotgun (WGS) entry which is preliminary data.</text>
</comment>
<proteinExistence type="inferred from homology"/>
<evidence type="ECO:0000256" key="10">
    <source>
        <dbReference type="PROSITE-ProRule" id="PRU10125"/>
    </source>
</evidence>
<evidence type="ECO:0000256" key="5">
    <source>
        <dbReference type="ARBA" id="ARBA00022605"/>
    </source>
</evidence>
<evidence type="ECO:0000256" key="2">
    <source>
        <dbReference type="ARBA" id="ARBA00010219"/>
    </source>
</evidence>
<dbReference type="PANTHER" id="PTHR31689">
    <property type="entry name" value="DIAMINOPIMELATE EPIMERASE, CHLOROPLASTIC"/>
    <property type="match status" value="1"/>
</dbReference>
<evidence type="ECO:0000256" key="9">
    <source>
        <dbReference type="HAMAP-Rule" id="MF_00197"/>
    </source>
</evidence>
<accession>A0A2P8HE69</accession>
<comment type="pathway">
    <text evidence="1 9">Amino-acid biosynthesis; L-lysine biosynthesis via DAP pathway; DL-2,6-diaminopimelate from LL-2,6-diaminopimelate: step 1/1.</text>
</comment>
<feature type="binding site" evidence="9">
    <location>
        <position position="199"/>
    </location>
    <ligand>
        <name>substrate</name>
    </ligand>
</feature>
<feature type="active site" evidence="10">
    <location>
        <position position="73"/>
    </location>
</feature>
<comment type="caution">
    <text evidence="9">Lacks conserved residue(s) required for the propagation of feature annotation.</text>
</comment>
<comment type="subcellular location">
    <subcellularLocation>
        <location evidence="9">Cytoplasm</location>
    </subcellularLocation>
</comment>
<name>A0A2P8HE69_9BACI</name>
<dbReference type="RefSeq" id="WP_106588937.1">
    <property type="nucleotide sequence ID" value="NZ_PYAV01000008.1"/>
</dbReference>
<feature type="binding site" evidence="9">
    <location>
        <position position="64"/>
    </location>
    <ligand>
        <name>substrate</name>
    </ligand>
</feature>
<keyword evidence="12" id="KW-1185">Reference proteome</keyword>
<dbReference type="GO" id="GO:0005829">
    <property type="term" value="C:cytosol"/>
    <property type="evidence" value="ECO:0007669"/>
    <property type="project" value="TreeGrafter"/>
</dbReference>
<organism evidence="11 12">
    <name type="scientific">Salsuginibacillus halophilus</name>
    <dbReference type="NCBI Taxonomy" id="517424"/>
    <lineage>
        <taxon>Bacteria</taxon>
        <taxon>Bacillati</taxon>
        <taxon>Bacillota</taxon>
        <taxon>Bacilli</taxon>
        <taxon>Bacillales</taxon>
        <taxon>Bacillaceae</taxon>
        <taxon>Salsuginibacillus</taxon>
    </lineage>
</organism>
<reference evidence="11 12" key="1">
    <citation type="submission" date="2018-03" db="EMBL/GenBank/DDBJ databases">
        <title>Genomic Encyclopedia of Type Strains, Phase III (KMG-III): the genomes of soil and plant-associated and newly described type strains.</title>
        <authorList>
            <person name="Whitman W."/>
        </authorList>
    </citation>
    <scope>NUCLEOTIDE SEQUENCE [LARGE SCALE GENOMIC DNA]</scope>
    <source>
        <strain evidence="11 12">CGMCC 1.07653</strain>
    </source>
</reference>
<dbReference type="Gene3D" id="3.10.310.10">
    <property type="entry name" value="Diaminopimelate Epimerase, Chain A, domain 1"/>
    <property type="match status" value="2"/>
</dbReference>
<dbReference type="InterPro" id="IPR018510">
    <property type="entry name" value="DAP_epimerase_AS"/>
</dbReference>